<accession>A0A0P0C8Q5</accession>
<reference evidence="1 2" key="1">
    <citation type="submission" date="2015-08" db="EMBL/GenBank/DDBJ databases">
        <title>Complete genome sequence of Rufibacter tibetensis strain 1351t, a radiation-resistant bacterium from tibet plateau.</title>
        <authorList>
            <person name="Dai J."/>
        </authorList>
    </citation>
    <scope>NUCLEOTIDE SEQUENCE [LARGE SCALE GENOMIC DNA]</scope>
    <source>
        <strain evidence="1 2">1351</strain>
    </source>
</reference>
<dbReference type="STRING" id="512763.DC20_00380"/>
<gene>
    <name evidence="1" type="ORF">DC20_00380</name>
</gene>
<name>A0A0P0C8Q5_9BACT</name>
<dbReference type="KEGG" id="rti:DC20_00380"/>
<dbReference type="PROSITE" id="PS51257">
    <property type="entry name" value="PROKAR_LIPOPROTEIN"/>
    <property type="match status" value="1"/>
</dbReference>
<protein>
    <recommendedName>
        <fullName evidence="3">Lipoprotein</fullName>
    </recommendedName>
</protein>
<evidence type="ECO:0008006" key="3">
    <source>
        <dbReference type="Google" id="ProtNLM"/>
    </source>
</evidence>
<organism evidence="1 2">
    <name type="scientific">Rufibacter tibetensis</name>
    <dbReference type="NCBI Taxonomy" id="512763"/>
    <lineage>
        <taxon>Bacteria</taxon>
        <taxon>Pseudomonadati</taxon>
        <taxon>Bacteroidota</taxon>
        <taxon>Cytophagia</taxon>
        <taxon>Cytophagales</taxon>
        <taxon>Hymenobacteraceae</taxon>
        <taxon>Rufibacter</taxon>
    </lineage>
</organism>
<sequence length="108" mass="11985">MKVNIVFIALISLFTACVPREITGTDKDQYYAVNNGKLKGTFKIGANDLIIYANAIEFGDKTVFDFESSGKEGGKVVINCKKIVGKKNYVIKGLKANEIEARFKIFIK</sequence>
<evidence type="ECO:0000313" key="1">
    <source>
        <dbReference type="EMBL" id="ALI97729.1"/>
    </source>
</evidence>
<dbReference type="AlphaFoldDB" id="A0A0P0C8Q5"/>
<dbReference type="EMBL" id="CP012643">
    <property type="protein sequence ID" value="ALI97729.1"/>
    <property type="molecule type" value="Genomic_DNA"/>
</dbReference>
<dbReference type="RefSeq" id="WP_062542019.1">
    <property type="nucleotide sequence ID" value="NZ_CP012643.1"/>
</dbReference>
<evidence type="ECO:0000313" key="2">
    <source>
        <dbReference type="Proteomes" id="UP000061382"/>
    </source>
</evidence>
<keyword evidence="2" id="KW-1185">Reference proteome</keyword>
<dbReference type="Proteomes" id="UP000061382">
    <property type="component" value="Chromosome"/>
</dbReference>
<dbReference type="PATRIC" id="fig|512763.3.peg.82"/>
<proteinExistence type="predicted"/>